<sequence length="109" mass="11095">MSKTMRTATLLAAALALCAGTAEASSDDAWAAFAQTVETKCLAAAKDMLDAPRAVVDPFGSESYGLAIVTGTAKGTTTEVSHICVMDKQTEAAELGSELGADRVAVPAE</sequence>
<keyword evidence="1" id="KW-0732">Signal</keyword>
<protein>
    <submittedName>
        <fullName evidence="2">Uncharacterized protein</fullName>
    </submittedName>
</protein>
<feature type="signal peptide" evidence="1">
    <location>
        <begin position="1"/>
        <end position="24"/>
    </location>
</feature>
<evidence type="ECO:0000313" key="3">
    <source>
        <dbReference type="Proteomes" id="UP000052167"/>
    </source>
</evidence>
<feature type="chain" id="PRO_5037462057" evidence="1">
    <location>
        <begin position="25"/>
        <end position="109"/>
    </location>
</feature>
<dbReference type="OrthoDB" id="7776561at2"/>
<reference evidence="2 3" key="1">
    <citation type="submission" date="2014-06" db="EMBL/GenBank/DDBJ databases">
        <title>Rhizobium pelagicum/R2-400B4.</title>
        <authorList>
            <person name="Kimes N.E."/>
            <person name="Lopez-Perez M."/>
        </authorList>
    </citation>
    <scope>NUCLEOTIDE SEQUENCE [LARGE SCALE GENOMIC DNA]</scope>
    <source>
        <strain evidence="2 3">R2-400B4</strain>
    </source>
</reference>
<keyword evidence="3" id="KW-1185">Reference proteome</keyword>
<proteinExistence type="predicted"/>
<dbReference type="AlphaFoldDB" id="A0A922NYK5"/>
<dbReference type="Proteomes" id="UP000052167">
    <property type="component" value="Unassembled WGS sequence"/>
</dbReference>
<evidence type="ECO:0000256" key="1">
    <source>
        <dbReference type="SAM" id="SignalP"/>
    </source>
</evidence>
<comment type="caution">
    <text evidence="2">The sequence shown here is derived from an EMBL/GenBank/DDBJ whole genome shotgun (WGS) entry which is preliminary data.</text>
</comment>
<name>A0A922NYK5_9HYPH</name>
<dbReference type="RefSeq" id="WP_037166769.1">
    <property type="nucleotide sequence ID" value="NZ_CAJXID010000010.1"/>
</dbReference>
<accession>A0A922NYK5</accession>
<dbReference type="EMBL" id="JOKJ01000011">
    <property type="protein sequence ID" value="KEQ07939.1"/>
    <property type="molecule type" value="Genomic_DNA"/>
</dbReference>
<gene>
    <name evidence="2" type="ORF">GV68_03950</name>
</gene>
<organism evidence="2 3">
    <name type="scientific">Pseudorhizobium pelagicum</name>
    <dbReference type="NCBI Taxonomy" id="1509405"/>
    <lineage>
        <taxon>Bacteria</taxon>
        <taxon>Pseudomonadati</taxon>
        <taxon>Pseudomonadota</taxon>
        <taxon>Alphaproteobacteria</taxon>
        <taxon>Hyphomicrobiales</taxon>
        <taxon>Rhizobiaceae</taxon>
        <taxon>Rhizobium/Agrobacterium group</taxon>
        <taxon>Pseudorhizobium</taxon>
    </lineage>
</organism>
<evidence type="ECO:0000313" key="2">
    <source>
        <dbReference type="EMBL" id="KEQ07939.1"/>
    </source>
</evidence>